<dbReference type="Proteomes" id="UP000185999">
    <property type="component" value="Unassembled WGS sequence"/>
</dbReference>
<keyword evidence="5 6" id="KW-0472">Membrane</keyword>
<accession>A0A1N7P9C6</accession>
<name>A0A1N7P9C6_9GAMM</name>
<dbReference type="EMBL" id="FTOE01000013">
    <property type="protein sequence ID" value="SIT07150.1"/>
    <property type="molecule type" value="Genomic_DNA"/>
</dbReference>
<dbReference type="GO" id="GO:0005886">
    <property type="term" value="C:plasma membrane"/>
    <property type="evidence" value="ECO:0007669"/>
    <property type="project" value="UniProtKB-SubCell"/>
</dbReference>
<evidence type="ECO:0000256" key="2">
    <source>
        <dbReference type="ARBA" id="ARBA00022475"/>
    </source>
</evidence>
<evidence type="ECO:0000313" key="8">
    <source>
        <dbReference type="EMBL" id="SIT07150.1"/>
    </source>
</evidence>
<sequence length="152" mass="17523">MTKVYDQTDIKQASLIRRIAALTYDLLIVIAILFVVSGIGLLINHNEMIPEPLYRSLHQSVLFLSVFLFYGYFWTRSGQTIGMMAWHIRVQTLEGYSLSWKHALIRFFTAGASIACLGLGYLWMLFSDQHLTWHDQISNTRVVRLAPKKKNT</sequence>
<dbReference type="RefSeq" id="WP_054341409.1">
    <property type="nucleotide sequence ID" value="NZ_FTOE01000013.1"/>
</dbReference>
<feature type="transmembrane region" description="Helical" evidence="6">
    <location>
        <begin position="21"/>
        <end position="44"/>
    </location>
</feature>
<dbReference type="PANTHER" id="PTHR36115:SF10">
    <property type="entry name" value="RDD DOMAIN-CONTAINING PROTEIN"/>
    <property type="match status" value="1"/>
</dbReference>
<evidence type="ECO:0000259" key="7">
    <source>
        <dbReference type="Pfam" id="PF06271"/>
    </source>
</evidence>
<feature type="transmembrane region" description="Helical" evidence="6">
    <location>
        <begin position="103"/>
        <end position="126"/>
    </location>
</feature>
<evidence type="ECO:0000256" key="5">
    <source>
        <dbReference type="ARBA" id="ARBA00023136"/>
    </source>
</evidence>
<evidence type="ECO:0000313" key="9">
    <source>
        <dbReference type="Proteomes" id="UP000185999"/>
    </source>
</evidence>
<keyword evidence="3 6" id="KW-0812">Transmembrane</keyword>
<dbReference type="PANTHER" id="PTHR36115">
    <property type="entry name" value="PROLINE-RICH ANTIGEN HOMOLOG-RELATED"/>
    <property type="match status" value="1"/>
</dbReference>
<dbReference type="InterPro" id="IPR010432">
    <property type="entry name" value="RDD"/>
</dbReference>
<dbReference type="OrthoDB" id="9793824at2"/>
<keyword evidence="4 6" id="KW-1133">Transmembrane helix</keyword>
<dbReference type="AlphaFoldDB" id="A0A1N7P9C6"/>
<comment type="subcellular location">
    <subcellularLocation>
        <location evidence="1">Cell membrane</location>
        <topology evidence="1">Multi-pass membrane protein</topology>
    </subcellularLocation>
</comment>
<gene>
    <name evidence="8" type="ORF">SAMN05421760_11356</name>
</gene>
<evidence type="ECO:0000256" key="6">
    <source>
        <dbReference type="SAM" id="Phobius"/>
    </source>
</evidence>
<evidence type="ECO:0000256" key="3">
    <source>
        <dbReference type="ARBA" id="ARBA00022692"/>
    </source>
</evidence>
<feature type="domain" description="RDD" evidence="7">
    <location>
        <begin position="13"/>
        <end position="139"/>
    </location>
</feature>
<feature type="transmembrane region" description="Helical" evidence="6">
    <location>
        <begin position="56"/>
        <end position="74"/>
    </location>
</feature>
<reference evidence="9" key="1">
    <citation type="submission" date="2017-01" db="EMBL/GenBank/DDBJ databases">
        <authorList>
            <person name="Varghese N."/>
            <person name="Submissions S."/>
        </authorList>
    </citation>
    <scope>NUCLEOTIDE SEQUENCE [LARGE SCALE GENOMIC DNA]</scope>
    <source>
        <strain evidence="9">DSM 22306</strain>
    </source>
</reference>
<protein>
    <submittedName>
        <fullName evidence="8">Uncharacterized membrane protein YckC, RDD family</fullName>
    </submittedName>
</protein>
<dbReference type="InterPro" id="IPR051791">
    <property type="entry name" value="Pra-immunoreactive"/>
</dbReference>
<evidence type="ECO:0000256" key="4">
    <source>
        <dbReference type="ARBA" id="ARBA00022989"/>
    </source>
</evidence>
<dbReference type="STRING" id="619304.SAMN05421760_11356"/>
<proteinExistence type="predicted"/>
<keyword evidence="9" id="KW-1185">Reference proteome</keyword>
<organism evidence="8 9">
    <name type="scientific">Neptunomonas antarctica</name>
    <dbReference type="NCBI Taxonomy" id="619304"/>
    <lineage>
        <taxon>Bacteria</taxon>
        <taxon>Pseudomonadati</taxon>
        <taxon>Pseudomonadota</taxon>
        <taxon>Gammaproteobacteria</taxon>
        <taxon>Oceanospirillales</taxon>
        <taxon>Oceanospirillaceae</taxon>
        <taxon>Neptunomonas</taxon>
    </lineage>
</organism>
<dbReference type="Pfam" id="PF06271">
    <property type="entry name" value="RDD"/>
    <property type="match status" value="1"/>
</dbReference>
<evidence type="ECO:0000256" key="1">
    <source>
        <dbReference type="ARBA" id="ARBA00004651"/>
    </source>
</evidence>
<keyword evidence="2" id="KW-1003">Cell membrane</keyword>